<reference evidence="3" key="1">
    <citation type="submission" date="2013-06" db="EMBL/GenBank/DDBJ databases">
        <authorList>
            <person name="Zhao Q."/>
        </authorList>
    </citation>
    <scope>NUCLEOTIDE SEQUENCE</scope>
    <source>
        <strain evidence="3">cv. W1943</strain>
    </source>
</reference>
<sequence length="98" mass="9530">MHAAGSPAATSTANSPRRLPSDCDQAIDPARPLAAAAAAAAATAWCPVPARSPASSSSPVIAGTATNAAATSTPAPSTTGSRCSPRSADTRRNAFAVL</sequence>
<reference evidence="2" key="2">
    <citation type="submission" date="2015-06" db="UniProtKB">
        <authorList>
            <consortium name="EnsemblPlants"/>
        </authorList>
    </citation>
    <scope>IDENTIFICATION</scope>
</reference>
<organism evidence="2 3">
    <name type="scientific">Oryza rufipogon</name>
    <name type="common">Brownbeard rice</name>
    <name type="synonym">Asian wild rice</name>
    <dbReference type="NCBI Taxonomy" id="4529"/>
    <lineage>
        <taxon>Eukaryota</taxon>
        <taxon>Viridiplantae</taxon>
        <taxon>Streptophyta</taxon>
        <taxon>Embryophyta</taxon>
        <taxon>Tracheophyta</taxon>
        <taxon>Spermatophyta</taxon>
        <taxon>Magnoliopsida</taxon>
        <taxon>Liliopsida</taxon>
        <taxon>Poales</taxon>
        <taxon>Poaceae</taxon>
        <taxon>BOP clade</taxon>
        <taxon>Oryzoideae</taxon>
        <taxon>Oryzeae</taxon>
        <taxon>Oryzinae</taxon>
        <taxon>Oryza</taxon>
    </lineage>
</organism>
<dbReference type="AlphaFoldDB" id="A0A0E0PCX0"/>
<accession>A0A0E0PCX0</accession>
<evidence type="ECO:0000313" key="2">
    <source>
        <dbReference type="EnsemblPlants" id="ORUFI04G23930.10"/>
    </source>
</evidence>
<evidence type="ECO:0000256" key="1">
    <source>
        <dbReference type="SAM" id="MobiDB-lite"/>
    </source>
</evidence>
<feature type="region of interest" description="Disordered" evidence="1">
    <location>
        <begin position="65"/>
        <end position="98"/>
    </location>
</feature>
<evidence type="ECO:0000313" key="3">
    <source>
        <dbReference type="Proteomes" id="UP000008022"/>
    </source>
</evidence>
<feature type="compositionally biased region" description="Low complexity" evidence="1">
    <location>
        <begin position="65"/>
        <end position="81"/>
    </location>
</feature>
<protein>
    <submittedName>
        <fullName evidence="2">Uncharacterized protein</fullName>
    </submittedName>
</protein>
<dbReference type="EnsemblPlants" id="ORUFI04G23930.10">
    <property type="protein sequence ID" value="ORUFI04G23930.10"/>
    <property type="gene ID" value="ORUFI04G23930"/>
</dbReference>
<proteinExistence type="predicted"/>
<name>A0A0E0PCX0_ORYRU</name>
<feature type="region of interest" description="Disordered" evidence="1">
    <location>
        <begin position="1"/>
        <end position="26"/>
    </location>
</feature>
<dbReference type="Proteomes" id="UP000008022">
    <property type="component" value="Unassembled WGS sequence"/>
</dbReference>
<dbReference type="HOGENOM" id="CLU_2337311_0_0_1"/>
<dbReference type="Gramene" id="ORUFI04G23930.10">
    <property type="protein sequence ID" value="ORUFI04G23930.10"/>
    <property type="gene ID" value="ORUFI04G23930"/>
</dbReference>
<keyword evidence="3" id="KW-1185">Reference proteome</keyword>